<dbReference type="Pfam" id="PF13855">
    <property type="entry name" value="LRR_8"/>
    <property type="match status" value="1"/>
</dbReference>
<keyword evidence="3 11" id="KW-0812">Transmembrane</keyword>
<dbReference type="GO" id="GO:0006952">
    <property type="term" value="P:defense response"/>
    <property type="evidence" value="ECO:0007669"/>
    <property type="project" value="UniProtKB-ARBA"/>
</dbReference>
<evidence type="ECO:0000256" key="2">
    <source>
        <dbReference type="ARBA" id="ARBA00022614"/>
    </source>
</evidence>
<dbReference type="Pfam" id="PF00560">
    <property type="entry name" value="LRR_1"/>
    <property type="match status" value="3"/>
</dbReference>
<dbReference type="PANTHER" id="PTHR48007:SF56">
    <property type="entry name" value="LOW QUALITY PROTEIN: PROTEIN STRUBBELIG-RECEPTOR FAMILY 2"/>
    <property type="match status" value="1"/>
</dbReference>
<dbReference type="Gene3D" id="1.10.510.10">
    <property type="entry name" value="Transferase(Phosphotransferase) domain 1"/>
    <property type="match status" value="1"/>
</dbReference>
<dbReference type="InterPro" id="IPR013210">
    <property type="entry name" value="LRR_N_plant-typ"/>
</dbReference>
<dbReference type="PROSITE" id="PS50011">
    <property type="entry name" value="PROTEIN_KINASE_DOM"/>
    <property type="match status" value="1"/>
</dbReference>
<evidence type="ECO:0000256" key="6">
    <source>
        <dbReference type="ARBA" id="ARBA00022989"/>
    </source>
</evidence>
<gene>
    <name evidence="14" type="ORF">ACH5RR_007417</name>
</gene>
<dbReference type="FunFam" id="3.30.200.20:FF:000125">
    <property type="entry name" value="Protein STRUBBELIG-RECEPTOR FAMILY 8"/>
    <property type="match status" value="1"/>
</dbReference>
<evidence type="ECO:0000313" key="14">
    <source>
        <dbReference type="EMBL" id="KAL3533896.1"/>
    </source>
</evidence>
<dbReference type="InterPro" id="IPR032675">
    <property type="entry name" value="LRR_dom_sf"/>
</dbReference>
<evidence type="ECO:0000313" key="15">
    <source>
        <dbReference type="Proteomes" id="UP001630127"/>
    </source>
</evidence>
<dbReference type="InterPro" id="IPR000719">
    <property type="entry name" value="Prot_kinase_dom"/>
</dbReference>
<dbReference type="EMBL" id="JBJUIK010000003">
    <property type="protein sequence ID" value="KAL3533896.1"/>
    <property type="molecule type" value="Genomic_DNA"/>
</dbReference>
<dbReference type="Pfam" id="PF08263">
    <property type="entry name" value="LRRNT_2"/>
    <property type="match status" value="1"/>
</dbReference>
<dbReference type="SMART" id="SM00369">
    <property type="entry name" value="LRR_TYP"/>
    <property type="match status" value="4"/>
</dbReference>
<keyword evidence="2" id="KW-0433">Leucine-rich repeat</keyword>
<feature type="domain" description="Protein kinase" evidence="13">
    <location>
        <begin position="419"/>
        <end position="698"/>
    </location>
</feature>
<evidence type="ECO:0000259" key="13">
    <source>
        <dbReference type="PROSITE" id="PS50011"/>
    </source>
</evidence>
<proteinExistence type="predicted"/>
<evidence type="ECO:0000256" key="1">
    <source>
        <dbReference type="ARBA" id="ARBA00004167"/>
    </source>
</evidence>
<comment type="caution">
    <text evidence="14">The sequence shown here is derived from an EMBL/GenBank/DDBJ whole genome shotgun (WGS) entry which is preliminary data.</text>
</comment>
<dbReference type="FunFam" id="3.80.10.10:FF:000062">
    <property type="entry name" value="protein STRUBBELIG-RECEPTOR FAMILY 3"/>
    <property type="match status" value="1"/>
</dbReference>
<evidence type="ECO:0000256" key="9">
    <source>
        <dbReference type="ARBA" id="ARBA00023180"/>
    </source>
</evidence>
<dbReference type="AlphaFoldDB" id="A0ABD3ARS1"/>
<dbReference type="GO" id="GO:0016020">
    <property type="term" value="C:membrane"/>
    <property type="evidence" value="ECO:0007669"/>
    <property type="project" value="UniProtKB-SubCell"/>
</dbReference>
<feature type="chain" id="PRO_5044769224" description="Protein kinase domain-containing protein" evidence="12">
    <location>
        <begin position="20"/>
        <end position="740"/>
    </location>
</feature>
<sequence length="740" mass="82198">MMIMAKQWILFCLIGLVFSANLSLKVLAITDDLDLQVLRSMYNALNRPPQLKGWNLVGGDPCDDSWEGVSCSGSSVIFIKLHGLELTGNLGFELFNLHSLKQLDISSNNIQGEIPLGLPYTLTHLNLASNKFSRNIPYSLAYMKHLRHLNLSHNALSGVLGDFFAGLESLVEMDLSYNNFNGDLPSSFGYLTNLTSLYLQGNAFTGSVIYLANLPLSDLNIQDNHFSGVIPEQFQSINNLWFDGNWFDRGENYPYPPWKYPFDNMPNEQNITSPPTQQSSAMESYPTRKVGGHKKRRVRSGKIGFLVGGGTLLAACAALALVVHIRRSQNQKLGRIGSSRNSLRSLAFRTNREFSCTDIEGSPHISVVNSPPGIRPWHLPPVRTKTLKVSRRSFSNSNNIPISSKLFTVAELQLATNSFSEDKLLGQGSLGSVYRAELPDGEFLAVKNISTVQLSLHEEEQFLNVVRIASRLRHPNIVTLLGYCIEHGQHLLVYEYVRNLSIDEALHCAGYTPLSWRLRLRIALGVARGVNYLHSSCVPPVAHNNLKAANILLDEHLRPRICDCGLAILRPLSSKGVKLKASETAIADSGYITPEDVYTGTNSIKADVYAFGVLLLELLTGRRPFDSSKPTEEQFLVKWASNKLHDNDCLAEMVDPTIKTTVSPKDLSRFADIITLCVQPEKEFRPTMSEVVESLLFLPKRSTPSIGTGTENGEVDPYNRSFHSINSPLFGSPTHSYYSI</sequence>
<dbReference type="InterPro" id="IPR046959">
    <property type="entry name" value="PRK1-6/SRF4-like"/>
</dbReference>
<keyword evidence="9" id="KW-0325">Glycoprotein</keyword>
<feature type="compositionally biased region" description="Polar residues" evidence="10">
    <location>
        <begin position="272"/>
        <end position="282"/>
    </location>
</feature>
<protein>
    <recommendedName>
        <fullName evidence="13">Protein kinase domain-containing protein</fullName>
    </recommendedName>
</protein>
<evidence type="ECO:0000256" key="11">
    <source>
        <dbReference type="SAM" id="Phobius"/>
    </source>
</evidence>
<dbReference type="InterPro" id="IPR001611">
    <property type="entry name" value="Leu-rich_rpt"/>
</dbReference>
<evidence type="ECO:0000256" key="7">
    <source>
        <dbReference type="ARBA" id="ARBA00023136"/>
    </source>
</evidence>
<keyword evidence="6 11" id="KW-1133">Transmembrane helix</keyword>
<evidence type="ECO:0000256" key="8">
    <source>
        <dbReference type="ARBA" id="ARBA00023170"/>
    </source>
</evidence>
<evidence type="ECO:0000256" key="10">
    <source>
        <dbReference type="SAM" id="MobiDB-lite"/>
    </source>
</evidence>
<keyword evidence="4 12" id="KW-0732">Signal</keyword>
<keyword evidence="15" id="KW-1185">Reference proteome</keyword>
<reference evidence="14 15" key="1">
    <citation type="submission" date="2024-11" db="EMBL/GenBank/DDBJ databases">
        <title>A near-complete genome assembly of Cinchona calisaya.</title>
        <authorList>
            <person name="Lian D.C."/>
            <person name="Zhao X.W."/>
            <person name="Wei L."/>
        </authorList>
    </citation>
    <scope>NUCLEOTIDE SEQUENCE [LARGE SCALE GENOMIC DNA]</scope>
    <source>
        <tissue evidence="14">Nenye</tissue>
    </source>
</reference>
<comment type="subcellular location">
    <subcellularLocation>
        <location evidence="1">Membrane</location>
        <topology evidence="1">Single-pass membrane protein</topology>
    </subcellularLocation>
</comment>
<keyword evidence="7 11" id="KW-0472">Membrane</keyword>
<dbReference type="Gene3D" id="3.80.10.10">
    <property type="entry name" value="Ribonuclease Inhibitor"/>
    <property type="match status" value="1"/>
</dbReference>
<organism evidence="14 15">
    <name type="scientific">Cinchona calisaya</name>
    <dbReference type="NCBI Taxonomy" id="153742"/>
    <lineage>
        <taxon>Eukaryota</taxon>
        <taxon>Viridiplantae</taxon>
        <taxon>Streptophyta</taxon>
        <taxon>Embryophyta</taxon>
        <taxon>Tracheophyta</taxon>
        <taxon>Spermatophyta</taxon>
        <taxon>Magnoliopsida</taxon>
        <taxon>eudicotyledons</taxon>
        <taxon>Gunneridae</taxon>
        <taxon>Pentapetalae</taxon>
        <taxon>asterids</taxon>
        <taxon>lamiids</taxon>
        <taxon>Gentianales</taxon>
        <taxon>Rubiaceae</taxon>
        <taxon>Cinchonoideae</taxon>
        <taxon>Cinchoneae</taxon>
        <taxon>Cinchona</taxon>
    </lineage>
</organism>
<dbReference type="InterPro" id="IPR011009">
    <property type="entry name" value="Kinase-like_dom_sf"/>
</dbReference>
<name>A0ABD3ARS1_9GENT</name>
<dbReference type="PANTHER" id="PTHR48007">
    <property type="entry name" value="LEUCINE-RICH REPEAT RECEPTOR-LIKE PROTEIN KINASE PXC1"/>
    <property type="match status" value="1"/>
</dbReference>
<dbReference type="SUPFAM" id="SSF52058">
    <property type="entry name" value="L domain-like"/>
    <property type="match status" value="1"/>
</dbReference>
<dbReference type="FunFam" id="1.10.510.10:FF:000479">
    <property type="entry name" value="Leucine-rich repeat receptor-like protein kinase"/>
    <property type="match status" value="1"/>
</dbReference>
<dbReference type="GO" id="GO:0051707">
    <property type="term" value="P:response to other organism"/>
    <property type="evidence" value="ECO:0007669"/>
    <property type="project" value="UniProtKB-ARBA"/>
</dbReference>
<evidence type="ECO:0000256" key="5">
    <source>
        <dbReference type="ARBA" id="ARBA00022737"/>
    </source>
</evidence>
<accession>A0ABD3ARS1</accession>
<feature type="signal peptide" evidence="12">
    <location>
        <begin position="1"/>
        <end position="19"/>
    </location>
</feature>
<evidence type="ECO:0000256" key="3">
    <source>
        <dbReference type="ARBA" id="ARBA00022692"/>
    </source>
</evidence>
<dbReference type="Proteomes" id="UP001630127">
    <property type="component" value="Unassembled WGS sequence"/>
</dbReference>
<dbReference type="Pfam" id="PF00069">
    <property type="entry name" value="Pkinase"/>
    <property type="match status" value="1"/>
</dbReference>
<dbReference type="InterPro" id="IPR003591">
    <property type="entry name" value="Leu-rich_rpt_typical-subtyp"/>
</dbReference>
<feature type="region of interest" description="Disordered" evidence="10">
    <location>
        <begin position="272"/>
        <end position="293"/>
    </location>
</feature>
<feature type="transmembrane region" description="Helical" evidence="11">
    <location>
        <begin position="303"/>
        <end position="325"/>
    </location>
</feature>
<keyword evidence="5" id="KW-0677">Repeat</keyword>
<dbReference type="Gene3D" id="3.30.200.20">
    <property type="entry name" value="Phosphorylase Kinase, domain 1"/>
    <property type="match status" value="1"/>
</dbReference>
<keyword evidence="8" id="KW-0675">Receptor</keyword>
<evidence type="ECO:0000256" key="12">
    <source>
        <dbReference type="SAM" id="SignalP"/>
    </source>
</evidence>
<dbReference type="SUPFAM" id="SSF56112">
    <property type="entry name" value="Protein kinase-like (PK-like)"/>
    <property type="match status" value="1"/>
</dbReference>
<evidence type="ECO:0000256" key="4">
    <source>
        <dbReference type="ARBA" id="ARBA00022729"/>
    </source>
</evidence>